<feature type="compositionally biased region" description="Basic and acidic residues" evidence="1">
    <location>
        <begin position="1088"/>
        <end position="1107"/>
    </location>
</feature>
<evidence type="ECO:0000313" key="2">
    <source>
        <dbReference type="EMBL" id="CDW80863.1"/>
    </source>
</evidence>
<feature type="region of interest" description="Disordered" evidence="1">
    <location>
        <begin position="101"/>
        <end position="121"/>
    </location>
</feature>
<accession>A0A078AJ84</accession>
<proteinExistence type="predicted"/>
<feature type="compositionally biased region" description="Acidic residues" evidence="1">
    <location>
        <begin position="19"/>
        <end position="29"/>
    </location>
</feature>
<evidence type="ECO:0000256" key="1">
    <source>
        <dbReference type="SAM" id="MobiDB-lite"/>
    </source>
</evidence>
<reference evidence="2 3" key="1">
    <citation type="submission" date="2014-06" db="EMBL/GenBank/DDBJ databases">
        <authorList>
            <person name="Swart Estienne"/>
        </authorList>
    </citation>
    <scope>NUCLEOTIDE SEQUENCE [LARGE SCALE GENOMIC DNA]</scope>
    <source>
        <strain evidence="2 3">130c</strain>
    </source>
</reference>
<dbReference type="InParanoid" id="A0A078AJ84"/>
<dbReference type="EMBL" id="CCKQ01009380">
    <property type="protein sequence ID" value="CDW80863.1"/>
    <property type="molecule type" value="Genomic_DNA"/>
</dbReference>
<sequence length="1174" mass="137076">MNCVKQDLKGRKGNKEAEEGQEEQEEEDEGSKLKWDEKLQAIELPIGYKPNKNIFLKEGRVHIEAILKENGIMAPKVRERIKTADGSMKHRQELMEIIVEKKEDGKKGDNNKKDDGWRQQTLNRGTGAYNRNYYERTFTKVEFMRTEHGATTLITEPEKMRGLVEINKSIADAAVEVRMLKKYLDKANREQTTSIGGYFLGKNLFIKDKICWTFRSICKALIWGLDTELVEKEIFSGTNLCLFYAWGLCIHPECLNSHDQDYKGILFSYKQARNQYTVMVDGKPTRVQDRETPIEKLVKKDLERLNTGLKVSGYFSANLSQYQMTYRQDYTRVMHGLCIIAQGKNQGMSAIEMRKKKDCLRIIRQYIMGQAEINDLAVRYAFIQIFHDKRAQTQQWPNRNTRAENQVTANYNAKMDEWMRWVQAQYMRDVPSEEGETQQKTLEEMYEAERIWSLYTKAQFVYNPSARYFESYLRIRGNLAPYSGNSYLYIDNQSQTMDIYGLRWDTTFNDSHVLYLDDEITTMKQYVSNRRFWEERREDNGRYKPRKIGNNQLEKNIEFYEEYYPMVQARSIEPLQEACMWAKMLKKGLIMCRGEEIMLLQIANQIQGKFETMITTTCGTKEKLLDCNIKDIVGKNKDLAKILAAETIRIIQQLENLVNMSGEQGQVIHKQIVEQHNQNQGQMFFTRINLSEEYMLDNLCEGIINNGGIDSIMLRKRINENNTPGLEEARELVPKIKGGITTEQIRKLMYEGGTSRRALLTAIDEALNDEYTSILKGDFVFVKIDKGIGRQVMYVVEIGVEAMGEKLGISTGEWTPENVDEINIMAESVTEQQRKETYDRLKEVYNKFNREKRVNYKDEIITDGVRMQKLTWEMIQDMFDKKEILEEERNRRLDRAFREDKIISRRRKWLEEFWKNQEETMRQYKTKIRDKKVNAIAQRYEKEKEEGRSDTANHEVASYPRYQRRVFADNQIQQKIPFRRYNDTGEQLHRPGLSEARIAETERKPQITSTQPTIIVVNQEMLVIEENKEMKDETQIVDKNIGVANAKAAIKKRQSSIDQGQSKRVKKNDGTDIKVSAVDKHRSRSRNNKSEVREVRENNFKREKQNTRIRETASNITLRSGKVVIKTTRGGVDSNSQRTQALENISVNKSSHQVAVEVGEEIIGSSQGSYTSNQ</sequence>
<name>A0A078AJ84_STYLE</name>
<evidence type="ECO:0000313" key="3">
    <source>
        <dbReference type="Proteomes" id="UP000039865"/>
    </source>
</evidence>
<keyword evidence="3" id="KW-1185">Reference proteome</keyword>
<feature type="region of interest" description="Disordered" evidence="1">
    <location>
        <begin position="1077"/>
        <end position="1107"/>
    </location>
</feature>
<feature type="compositionally biased region" description="Basic and acidic residues" evidence="1">
    <location>
        <begin position="1"/>
        <end position="18"/>
    </location>
</feature>
<feature type="region of interest" description="Disordered" evidence="1">
    <location>
        <begin position="1"/>
        <end position="32"/>
    </location>
</feature>
<dbReference type="Proteomes" id="UP000039865">
    <property type="component" value="Unassembled WGS sequence"/>
</dbReference>
<feature type="compositionally biased region" description="Basic and acidic residues" evidence="1">
    <location>
        <begin position="101"/>
        <end position="117"/>
    </location>
</feature>
<dbReference type="AlphaFoldDB" id="A0A078AJ84"/>
<protein>
    <submittedName>
        <fullName evidence="2">Uncharacterized protein</fullName>
    </submittedName>
</protein>
<organism evidence="2 3">
    <name type="scientific">Stylonychia lemnae</name>
    <name type="common">Ciliate</name>
    <dbReference type="NCBI Taxonomy" id="5949"/>
    <lineage>
        <taxon>Eukaryota</taxon>
        <taxon>Sar</taxon>
        <taxon>Alveolata</taxon>
        <taxon>Ciliophora</taxon>
        <taxon>Intramacronucleata</taxon>
        <taxon>Spirotrichea</taxon>
        <taxon>Stichotrichia</taxon>
        <taxon>Sporadotrichida</taxon>
        <taxon>Oxytrichidae</taxon>
        <taxon>Stylonychinae</taxon>
        <taxon>Stylonychia</taxon>
    </lineage>
</organism>
<gene>
    <name evidence="2" type="primary">Contig5750.g6159</name>
    <name evidence="2" type="ORF">STYLEM_9867</name>
</gene>